<feature type="transmembrane region" description="Helical" evidence="5">
    <location>
        <begin position="107"/>
        <end position="126"/>
    </location>
</feature>
<dbReference type="InterPro" id="IPR043128">
    <property type="entry name" value="Rev_trsase/Diguanyl_cyclase"/>
</dbReference>
<evidence type="ECO:0000256" key="2">
    <source>
        <dbReference type="ARBA" id="ARBA00004533"/>
    </source>
</evidence>
<dbReference type="EC" id="2.7.7.65" evidence="3"/>
<evidence type="ECO:0000256" key="1">
    <source>
        <dbReference type="ARBA" id="ARBA00001946"/>
    </source>
</evidence>
<dbReference type="InterPro" id="IPR029787">
    <property type="entry name" value="Nucleotide_cyclase"/>
</dbReference>
<accession>A0A239DT11</accession>
<dbReference type="GO" id="GO:0052621">
    <property type="term" value="F:diguanylate cyclase activity"/>
    <property type="evidence" value="ECO:0007669"/>
    <property type="project" value="UniProtKB-EC"/>
</dbReference>
<keyword evidence="5" id="KW-0472">Membrane</keyword>
<keyword evidence="9" id="KW-1185">Reference proteome</keyword>
<evidence type="ECO:0000313" key="8">
    <source>
        <dbReference type="EMBL" id="SNS35048.1"/>
    </source>
</evidence>
<comment type="subcellular location">
    <subcellularLocation>
        <location evidence="2">Cell inner membrane</location>
    </subcellularLocation>
</comment>
<evidence type="ECO:0000259" key="7">
    <source>
        <dbReference type="PROSITE" id="PS50887"/>
    </source>
</evidence>
<protein>
    <recommendedName>
        <fullName evidence="3">diguanylate cyclase</fullName>
        <ecNumber evidence="3">2.7.7.65</ecNumber>
    </recommendedName>
</protein>
<dbReference type="PROSITE" id="PS50887">
    <property type="entry name" value="GGDEF"/>
    <property type="match status" value="1"/>
</dbReference>
<dbReference type="InterPro" id="IPR000160">
    <property type="entry name" value="GGDEF_dom"/>
</dbReference>
<dbReference type="Gene3D" id="3.30.450.20">
    <property type="entry name" value="PAS domain"/>
    <property type="match status" value="1"/>
</dbReference>
<dbReference type="Proteomes" id="UP000242915">
    <property type="component" value="Unassembled WGS sequence"/>
</dbReference>
<dbReference type="SMART" id="SM00267">
    <property type="entry name" value="GGDEF"/>
    <property type="match status" value="1"/>
</dbReference>
<dbReference type="InterPro" id="IPR031621">
    <property type="entry name" value="HisKA_7TM"/>
</dbReference>
<comment type="catalytic activity">
    <reaction evidence="4">
        <text>2 GTP = 3',3'-c-di-GMP + 2 diphosphate</text>
        <dbReference type="Rhea" id="RHEA:24898"/>
        <dbReference type="ChEBI" id="CHEBI:33019"/>
        <dbReference type="ChEBI" id="CHEBI:37565"/>
        <dbReference type="ChEBI" id="CHEBI:58805"/>
        <dbReference type="EC" id="2.7.7.65"/>
    </reaction>
</comment>
<evidence type="ECO:0000313" key="9">
    <source>
        <dbReference type="Proteomes" id="UP000242915"/>
    </source>
</evidence>
<dbReference type="Pfam" id="PF00990">
    <property type="entry name" value="GGDEF"/>
    <property type="match status" value="1"/>
</dbReference>
<keyword evidence="5" id="KW-0812">Transmembrane</keyword>
<sequence length="551" mass="62283">MLSLLSSCSQSGWDFPVQLLITGVVCFGVLLLSRWVSQQRYFPGQSNFIWLHLACLWWMLAASVEMAAQGAECKVFWASMAWPGILLTPTFWAVFLWQYIYGKHQRLSSPVLAMLMLAPALCWLLALTNPWHHLMYTEQTAPLSGDYGSPIKYVHGSAYYVATAYGYICMLFCSGIVIRAVLQSSGLYRRHYLVFLLLTLVPWAVNASHVFLGMSLFGFDPTPFSFAFTLMAFAWLIVGVRLFDLLPVARNLLLEALFDPVLVVDSQMRVVEVNPSALKLSGLERGWQGRRLQDWPVLGAKLHELMSQADGCEPNQLLSLPSLDRYFELNIRAVERTTRHEVTLLGQMLYLRDVSQRHISELQLADALAVSEQRLQTILELHEQLREQALCDPLTGLYNRRYLEEFFAREIDRVQREQKPLSLALIDLDHFKLLNDKHGHLEGDDVLKALADKLRRNVRSSDAAFRIGGEEFLLVLPGADLEEASKRLNIICKQLAQQPLETRGGLRQVTLSAGIACWPTQGLNLDELLDVADAALYQAKRAGRNQVVTFG</sequence>
<evidence type="ECO:0000256" key="4">
    <source>
        <dbReference type="ARBA" id="ARBA00034247"/>
    </source>
</evidence>
<dbReference type="GO" id="GO:0005886">
    <property type="term" value="C:plasma membrane"/>
    <property type="evidence" value="ECO:0007669"/>
    <property type="project" value="UniProtKB-SubCell"/>
</dbReference>
<keyword evidence="5" id="KW-1133">Transmembrane helix</keyword>
<dbReference type="EMBL" id="FZOG01000002">
    <property type="protein sequence ID" value="SNS35048.1"/>
    <property type="molecule type" value="Genomic_DNA"/>
</dbReference>
<feature type="transmembrane region" description="Helical" evidence="5">
    <location>
        <begin position="194"/>
        <end position="218"/>
    </location>
</feature>
<name>A0A239DT11_9PSED</name>
<dbReference type="GO" id="GO:0043709">
    <property type="term" value="P:cell adhesion involved in single-species biofilm formation"/>
    <property type="evidence" value="ECO:0007669"/>
    <property type="project" value="TreeGrafter"/>
</dbReference>
<dbReference type="SUPFAM" id="SSF55073">
    <property type="entry name" value="Nucleotide cyclase"/>
    <property type="match status" value="1"/>
</dbReference>
<feature type="domain" description="PAS" evidence="6">
    <location>
        <begin position="253"/>
        <end position="285"/>
    </location>
</feature>
<dbReference type="Pfam" id="PF16927">
    <property type="entry name" value="HisKA_7TM"/>
    <property type="match status" value="1"/>
</dbReference>
<dbReference type="PANTHER" id="PTHR45138">
    <property type="entry name" value="REGULATORY COMPONENTS OF SENSORY TRANSDUCTION SYSTEM"/>
    <property type="match status" value="1"/>
</dbReference>
<dbReference type="RefSeq" id="WP_089359884.1">
    <property type="nucleotide sequence ID" value="NZ_FZOG01000002.1"/>
</dbReference>
<dbReference type="Gene3D" id="3.30.70.270">
    <property type="match status" value="1"/>
</dbReference>
<evidence type="ECO:0000259" key="6">
    <source>
        <dbReference type="PROSITE" id="PS50112"/>
    </source>
</evidence>
<feature type="transmembrane region" description="Helical" evidence="5">
    <location>
        <begin position="48"/>
        <end position="68"/>
    </location>
</feature>
<dbReference type="PANTHER" id="PTHR45138:SF9">
    <property type="entry name" value="DIGUANYLATE CYCLASE DGCM-RELATED"/>
    <property type="match status" value="1"/>
</dbReference>
<evidence type="ECO:0000256" key="3">
    <source>
        <dbReference type="ARBA" id="ARBA00012528"/>
    </source>
</evidence>
<dbReference type="GO" id="GO:1902201">
    <property type="term" value="P:negative regulation of bacterial-type flagellum-dependent cell motility"/>
    <property type="evidence" value="ECO:0007669"/>
    <property type="project" value="TreeGrafter"/>
</dbReference>
<reference evidence="9" key="1">
    <citation type="submission" date="2017-06" db="EMBL/GenBank/DDBJ databases">
        <authorList>
            <person name="Varghese N."/>
            <person name="Submissions S."/>
        </authorList>
    </citation>
    <scope>NUCLEOTIDE SEQUENCE [LARGE SCALE GENOMIC DNA]</scope>
    <source>
        <strain evidence="9">CIP 108523</strain>
    </source>
</reference>
<organism evidence="8 9">
    <name type="scientific">Pseudomonas segetis</name>
    <dbReference type="NCBI Taxonomy" id="298908"/>
    <lineage>
        <taxon>Bacteria</taxon>
        <taxon>Pseudomonadati</taxon>
        <taxon>Pseudomonadota</taxon>
        <taxon>Gammaproteobacteria</taxon>
        <taxon>Pseudomonadales</taxon>
        <taxon>Pseudomonadaceae</taxon>
        <taxon>Pseudomonas</taxon>
    </lineage>
</organism>
<dbReference type="InterPro" id="IPR000014">
    <property type="entry name" value="PAS"/>
</dbReference>
<dbReference type="CDD" id="cd01949">
    <property type="entry name" value="GGDEF"/>
    <property type="match status" value="1"/>
</dbReference>
<feature type="transmembrane region" description="Helical" evidence="5">
    <location>
        <begin position="224"/>
        <end position="243"/>
    </location>
</feature>
<feature type="transmembrane region" description="Helical" evidence="5">
    <location>
        <begin position="15"/>
        <end position="36"/>
    </location>
</feature>
<dbReference type="FunFam" id="3.30.70.270:FF:000001">
    <property type="entry name" value="Diguanylate cyclase domain protein"/>
    <property type="match status" value="1"/>
</dbReference>
<proteinExistence type="predicted"/>
<gene>
    <name evidence="8" type="ORF">SAMN05216255_2403</name>
</gene>
<comment type="cofactor">
    <cofactor evidence="1">
        <name>Mg(2+)</name>
        <dbReference type="ChEBI" id="CHEBI:18420"/>
    </cofactor>
</comment>
<dbReference type="NCBIfam" id="TIGR00254">
    <property type="entry name" value="GGDEF"/>
    <property type="match status" value="1"/>
</dbReference>
<feature type="transmembrane region" description="Helical" evidence="5">
    <location>
        <begin position="158"/>
        <end position="182"/>
    </location>
</feature>
<dbReference type="PROSITE" id="PS50112">
    <property type="entry name" value="PAS"/>
    <property type="match status" value="1"/>
</dbReference>
<evidence type="ECO:0000256" key="5">
    <source>
        <dbReference type="SAM" id="Phobius"/>
    </source>
</evidence>
<dbReference type="AlphaFoldDB" id="A0A239DT11"/>
<feature type="domain" description="GGDEF" evidence="7">
    <location>
        <begin position="419"/>
        <end position="551"/>
    </location>
</feature>
<dbReference type="InterPro" id="IPR050469">
    <property type="entry name" value="Diguanylate_Cyclase"/>
</dbReference>
<feature type="transmembrane region" description="Helical" evidence="5">
    <location>
        <begin position="80"/>
        <end position="100"/>
    </location>
</feature>